<dbReference type="PANTHER" id="PTHR16537">
    <property type="entry name" value="SJOEGREN SYNDROME/SCLERODERMA AUTOANTIGEN 1"/>
    <property type="match status" value="1"/>
</dbReference>
<comment type="caution">
    <text evidence="1">The sequence shown here is derived from an EMBL/GenBank/DDBJ whole genome shotgun (WGS) entry which is preliminary data.</text>
</comment>
<dbReference type="InterPro" id="IPR051888">
    <property type="entry name" value="UPF0148_domain"/>
</dbReference>
<accession>A0A4Z1TAB3</accession>
<organism evidence="1 2">
    <name type="scientific">Giardia muris</name>
    <dbReference type="NCBI Taxonomy" id="5742"/>
    <lineage>
        <taxon>Eukaryota</taxon>
        <taxon>Metamonada</taxon>
        <taxon>Diplomonadida</taxon>
        <taxon>Hexamitidae</taxon>
        <taxon>Giardiinae</taxon>
        <taxon>Giardia</taxon>
    </lineage>
</organism>
<keyword evidence="2" id="KW-1185">Reference proteome</keyword>
<sequence length="226" mass="24778">MTKQVAHVFEEGRKVDEYLEAGWVIIPPTKLCCGECGMALLTHPDYDFLYCTNCRVRYPTHQKVQEASGVDGMPATAGRNATDDMGAYLLKGYTMLAQSCPNGCTMPLLREPGTGREFCVGCNYSKVPQPSVERRDDAQELANSIATRIGKLAAKPTKPPIDRTMTQLSSDDCVEETLKDLRQAILAQVTSAIKAKDLAVLRSHAEAVSLLKQMHDNVISVYEGGH</sequence>
<dbReference type="OrthoDB" id="28939at2759"/>
<evidence type="ECO:0000313" key="1">
    <source>
        <dbReference type="EMBL" id="TNJ30167.1"/>
    </source>
</evidence>
<proteinExistence type="predicted"/>
<dbReference type="AlphaFoldDB" id="A0A4Z1TAB3"/>
<dbReference type="VEuPathDB" id="GiardiaDB:GMRT_14292"/>
<name>A0A4Z1TAB3_GIAMU</name>
<dbReference type="PANTHER" id="PTHR16537:SF1">
    <property type="entry name" value="PROTEIN ZNRD2"/>
    <property type="match status" value="1"/>
</dbReference>
<protein>
    <submittedName>
        <fullName evidence="1">Uncharacterized protein</fullName>
    </submittedName>
</protein>
<dbReference type="Proteomes" id="UP000315496">
    <property type="component" value="Chromosome 1"/>
</dbReference>
<gene>
    <name evidence="1" type="ORF">GMRT_14292</name>
</gene>
<reference evidence="1 2" key="1">
    <citation type="submission" date="2019-05" db="EMBL/GenBank/DDBJ databases">
        <title>The compact genome of Giardia muris reveals important steps in the evolution of intestinal protozoan parasites.</title>
        <authorList>
            <person name="Xu F."/>
            <person name="Jimenez-Gonzalez A."/>
            <person name="Einarsson E."/>
            <person name="Astvaldsson A."/>
            <person name="Peirasmaki D."/>
            <person name="Eckmann L."/>
            <person name="Andersson J.O."/>
            <person name="Svard S.G."/>
            <person name="Jerlstrom-Hultqvist J."/>
        </authorList>
    </citation>
    <scope>NUCLEOTIDE SEQUENCE [LARGE SCALE GENOMIC DNA]</scope>
    <source>
        <strain evidence="1 2">Roberts-Thomson</strain>
    </source>
</reference>
<evidence type="ECO:0000313" key="2">
    <source>
        <dbReference type="Proteomes" id="UP000315496"/>
    </source>
</evidence>
<dbReference type="EMBL" id="VDLU01000001">
    <property type="protein sequence ID" value="TNJ30167.1"/>
    <property type="molecule type" value="Genomic_DNA"/>
</dbReference>
<dbReference type="InterPro" id="IPR009563">
    <property type="entry name" value="SSSCA1"/>
</dbReference>
<dbReference type="Pfam" id="PF06677">
    <property type="entry name" value="Auto_anti-p27"/>
    <property type="match status" value="1"/>
</dbReference>